<keyword evidence="1" id="KW-0812">Transmembrane</keyword>
<evidence type="ECO:0000256" key="1">
    <source>
        <dbReference type="SAM" id="Phobius"/>
    </source>
</evidence>
<reference evidence="2 3" key="1">
    <citation type="submission" date="2024-09" db="EMBL/GenBank/DDBJ databases">
        <authorList>
            <person name="Sun Q."/>
            <person name="Mori K."/>
        </authorList>
    </citation>
    <scope>NUCLEOTIDE SEQUENCE [LARGE SCALE GENOMIC DNA]</scope>
    <source>
        <strain evidence="2 3">CCM 3426</strain>
    </source>
</reference>
<dbReference type="RefSeq" id="WP_189654007.1">
    <property type="nucleotide sequence ID" value="NZ_BMRC01000053.1"/>
</dbReference>
<organism evidence="2 3">
    <name type="scientific">Nonomuraea spiralis</name>
    <dbReference type="NCBI Taxonomy" id="46182"/>
    <lineage>
        <taxon>Bacteria</taxon>
        <taxon>Bacillati</taxon>
        <taxon>Actinomycetota</taxon>
        <taxon>Actinomycetes</taxon>
        <taxon>Streptosporangiales</taxon>
        <taxon>Streptosporangiaceae</taxon>
        <taxon>Nonomuraea</taxon>
    </lineage>
</organism>
<evidence type="ECO:0000313" key="2">
    <source>
        <dbReference type="EMBL" id="MFB9206074.1"/>
    </source>
</evidence>
<name>A0ABV5INE0_9ACTN</name>
<gene>
    <name evidence="2" type="ORF">ACFFV7_33115</name>
</gene>
<proteinExistence type="predicted"/>
<sequence>MLTNLVTSAWSWALAAALAVTVVCWIVLEIVRAGQASATSPVTVTQKVRRVAGRLLGIRGDASGVVRQRIGTVTENGEVVGYEGNHNGGAGERETR</sequence>
<keyword evidence="1" id="KW-0472">Membrane</keyword>
<dbReference type="Proteomes" id="UP001589647">
    <property type="component" value="Unassembled WGS sequence"/>
</dbReference>
<protein>
    <submittedName>
        <fullName evidence="2">Uncharacterized protein</fullName>
    </submittedName>
</protein>
<evidence type="ECO:0000313" key="3">
    <source>
        <dbReference type="Proteomes" id="UP001589647"/>
    </source>
</evidence>
<keyword evidence="1" id="KW-1133">Transmembrane helix</keyword>
<keyword evidence="3" id="KW-1185">Reference proteome</keyword>
<comment type="caution">
    <text evidence="2">The sequence shown here is derived from an EMBL/GenBank/DDBJ whole genome shotgun (WGS) entry which is preliminary data.</text>
</comment>
<dbReference type="EMBL" id="JBHMEI010000034">
    <property type="protein sequence ID" value="MFB9206074.1"/>
    <property type="molecule type" value="Genomic_DNA"/>
</dbReference>
<feature type="transmembrane region" description="Helical" evidence="1">
    <location>
        <begin position="12"/>
        <end position="31"/>
    </location>
</feature>
<accession>A0ABV5INE0</accession>